<name>A0A562ZX77_9BURK</name>
<evidence type="ECO:0000313" key="3">
    <source>
        <dbReference type="EMBL" id="TWO72928.1"/>
    </source>
</evidence>
<dbReference type="SUPFAM" id="SSF53850">
    <property type="entry name" value="Periplasmic binding protein-like II"/>
    <property type="match status" value="1"/>
</dbReference>
<dbReference type="InterPro" id="IPR015168">
    <property type="entry name" value="SsuA/THI5"/>
</dbReference>
<dbReference type="EMBL" id="VOBQ01000002">
    <property type="protein sequence ID" value="TWO72928.1"/>
    <property type="molecule type" value="Genomic_DNA"/>
</dbReference>
<organism evidence="3 4">
    <name type="scientific">Caenimonas sedimenti</name>
    <dbReference type="NCBI Taxonomy" id="2596921"/>
    <lineage>
        <taxon>Bacteria</taxon>
        <taxon>Pseudomonadati</taxon>
        <taxon>Pseudomonadota</taxon>
        <taxon>Betaproteobacteria</taxon>
        <taxon>Burkholderiales</taxon>
        <taxon>Comamonadaceae</taxon>
        <taxon>Caenimonas</taxon>
    </lineage>
</organism>
<feature type="signal peptide" evidence="1">
    <location>
        <begin position="1"/>
        <end position="22"/>
    </location>
</feature>
<evidence type="ECO:0000313" key="4">
    <source>
        <dbReference type="Proteomes" id="UP000318199"/>
    </source>
</evidence>
<protein>
    <submittedName>
        <fullName evidence="3">Metal ABC transporter substrate-binding protein</fullName>
    </submittedName>
</protein>
<feature type="domain" description="SsuA/THI5-like" evidence="2">
    <location>
        <begin position="36"/>
        <end position="250"/>
    </location>
</feature>
<dbReference type="PANTHER" id="PTHR30024">
    <property type="entry name" value="ALIPHATIC SULFONATES-BINDING PROTEIN-RELATED"/>
    <property type="match status" value="1"/>
</dbReference>
<reference evidence="3 4" key="1">
    <citation type="submission" date="2019-07" db="EMBL/GenBank/DDBJ databases">
        <title>Caenimonas sedimenti sp. nov., isolated from activated sludge.</title>
        <authorList>
            <person name="Xu J."/>
        </authorList>
    </citation>
    <scope>NUCLEOTIDE SEQUENCE [LARGE SCALE GENOMIC DNA]</scope>
    <source>
        <strain evidence="3 4">HX-9-20</strain>
    </source>
</reference>
<dbReference type="Gene3D" id="3.40.190.10">
    <property type="entry name" value="Periplasmic binding protein-like II"/>
    <property type="match status" value="2"/>
</dbReference>
<proteinExistence type="predicted"/>
<dbReference type="Pfam" id="PF09084">
    <property type="entry name" value="NMT1"/>
    <property type="match status" value="1"/>
</dbReference>
<dbReference type="AlphaFoldDB" id="A0A562ZX77"/>
<sequence length="307" mass="32059">MKYIRSVAVALATCVVAVAAQAQTKITLGHTGVAEYLGAFVAQEEGLFKKHGLEVTLQQVAGGALVPGLQGGSLQMGTLPPTNLLLANEGGLDLVFVAGTGVFEKTDQNVGLLAGAGSGITSAKDLVGKKVGVPSIGGFLHVMARKWVADRGVDPKQVNFVEVNFPQTADLLKAGTIQAGVSATPFIGRAIQSGSGTALAYFPADLPPQTSGVFYGTTRQWAAANPQAVKAFRAAIADAVAMADKNPQAARAHMGKYIKLPPEVLASIPMPRLMADVTEPQVKYWVDTMNEMGLIKSRPQAAQIIVR</sequence>
<accession>A0A562ZX77</accession>
<gene>
    <name evidence="3" type="ORF">FN976_01405</name>
</gene>
<keyword evidence="4" id="KW-1185">Reference proteome</keyword>
<keyword evidence="1" id="KW-0732">Signal</keyword>
<dbReference type="OrthoDB" id="8892982at2"/>
<evidence type="ECO:0000259" key="2">
    <source>
        <dbReference type="Pfam" id="PF09084"/>
    </source>
</evidence>
<comment type="caution">
    <text evidence="3">The sequence shown here is derived from an EMBL/GenBank/DDBJ whole genome shotgun (WGS) entry which is preliminary data.</text>
</comment>
<feature type="chain" id="PRO_5021973442" evidence="1">
    <location>
        <begin position="23"/>
        <end position="307"/>
    </location>
</feature>
<dbReference type="RefSeq" id="WP_145890238.1">
    <property type="nucleotide sequence ID" value="NZ_VOBQ01000002.1"/>
</dbReference>
<evidence type="ECO:0000256" key="1">
    <source>
        <dbReference type="SAM" id="SignalP"/>
    </source>
</evidence>
<dbReference type="Proteomes" id="UP000318199">
    <property type="component" value="Unassembled WGS sequence"/>
</dbReference>